<name>A0A9Q0NI33_SALVM</name>
<feature type="compositionally biased region" description="Basic residues" evidence="1">
    <location>
        <begin position="1"/>
        <end position="18"/>
    </location>
</feature>
<evidence type="ECO:0000313" key="3">
    <source>
        <dbReference type="Proteomes" id="UP001151529"/>
    </source>
</evidence>
<evidence type="ECO:0000256" key="1">
    <source>
        <dbReference type="SAM" id="MobiDB-lite"/>
    </source>
</evidence>
<feature type="region of interest" description="Disordered" evidence="1">
    <location>
        <begin position="1"/>
        <end position="55"/>
    </location>
</feature>
<protein>
    <submittedName>
        <fullName evidence="2">Uncharacterized protein</fullName>
    </submittedName>
</protein>
<organism evidence="2 3">
    <name type="scientific">Salix viminalis</name>
    <name type="common">Common osier</name>
    <name type="synonym">Basket willow</name>
    <dbReference type="NCBI Taxonomy" id="40686"/>
    <lineage>
        <taxon>Eukaryota</taxon>
        <taxon>Viridiplantae</taxon>
        <taxon>Streptophyta</taxon>
        <taxon>Embryophyta</taxon>
        <taxon>Tracheophyta</taxon>
        <taxon>Spermatophyta</taxon>
        <taxon>Magnoliopsida</taxon>
        <taxon>eudicotyledons</taxon>
        <taxon>Gunneridae</taxon>
        <taxon>Pentapetalae</taxon>
        <taxon>rosids</taxon>
        <taxon>fabids</taxon>
        <taxon>Malpighiales</taxon>
        <taxon>Salicaceae</taxon>
        <taxon>Saliceae</taxon>
        <taxon>Salix</taxon>
    </lineage>
</organism>
<comment type="caution">
    <text evidence="2">The sequence shown here is derived from an EMBL/GenBank/DDBJ whole genome shotgun (WGS) entry which is preliminary data.</text>
</comment>
<feature type="compositionally biased region" description="Polar residues" evidence="1">
    <location>
        <begin position="40"/>
        <end position="53"/>
    </location>
</feature>
<sequence length="131" mass="13962">MAKKKARKKSSPSSHHRQPPSPQKVTLGLPSHTSHPPAAHSTTMDNPPAQSALTDPPPLSILGRVLLLQLMFSPPAPCSLWLILLMRRIPMIPLVQPELGCCAGCSAEAISPRLSPQSSRAACQAVHRAAC</sequence>
<proteinExistence type="predicted"/>
<dbReference type="AlphaFoldDB" id="A0A9Q0NI33"/>
<dbReference type="EMBL" id="JAPFFL010000026">
    <property type="protein sequence ID" value="KAJ6670281.1"/>
    <property type="molecule type" value="Genomic_DNA"/>
</dbReference>
<reference evidence="2 3" key="1">
    <citation type="journal article" date="2023" name="Int. J. Mol. Sci.">
        <title>De Novo Assembly and Annotation of 11 Diverse Shrub Willow (Salix) Genomes Reveals Novel Gene Organization in Sex-Linked Regions.</title>
        <authorList>
            <person name="Hyden B."/>
            <person name="Feng K."/>
            <person name="Yates T.B."/>
            <person name="Jawdy S."/>
            <person name="Cereghino C."/>
            <person name="Smart L.B."/>
            <person name="Muchero W."/>
        </authorList>
    </citation>
    <scope>NUCLEOTIDE SEQUENCE [LARGE SCALE GENOMIC DNA]</scope>
    <source>
        <tissue evidence="2">Shoot tip</tissue>
    </source>
</reference>
<dbReference type="Proteomes" id="UP001151529">
    <property type="component" value="Unassembled WGS sequence"/>
</dbReference>
<gene>
    <name evidence="2" type="ORF">OIU85_017837</name>
</gene>
<accession>A0A9Q0NI33</accession>
<keyword evidence="3" id="KW-1185">Reference proteome</keyword>
<evidence type="ECO:0000313" key="2">
    <source>
        <dbReference type="EMBL" id="KAJ6670281.1"/>
    </source>
</evidence>